<organism evidence="1 2">
    <name type="scientific">Nocardia cyriacigeorgica</name>
    <dbReference type="NCBI Taxonomy" id="135487"/>
    <lineage>
        <taxon>Bacteria</taxon>
        <taxon>Bacillati</taxon>
        <taxon>Actinomycetota</taxon>
        <taxon>Actinomycetes</taxon>
        <taxon>Mycobacteriales</taxon>
        <taxon>Nocardiaceae</taxon>
        <taxon>Nocardia</taxon>
    </lineage>
</organism>
<dbReference type="EMBL" id="VBUU01000005">
    <property type="protein sequence ID" value="TLG14406.1"/>
    <property type="molecule type" value="Genomic_DNA"/>
</dbReference>
<name>A0A5R8PH05_9NOCA</name>
<evidence type="ECO:0000313" key="1">
    <source>
        <dbReference type="EMBL" id="TLG14406.1"/>
    </source>
</evidence>
<dbReference type="RefSeq" id="WP_138455709.1">
    <property type="nucleotide sequence ID" value="NZ_VBUU01000005.1"/>
</dbReference>
<comment type="caution">
    <text evidence="1">The sequence shown here is derived from an EMBL/GenBank/DDBJ whole genome shotgun (WGS) entry which is preliminary data.</text>
</comment>
<gene>
    <name evidence="1" type="ORF">FEK35_08410</name>
</gene>
<sequence>MSSYSGAIDWSVDKPGRNWMIVPTKVADPGSEFSGIPEGKLRAAIGSADPDFTEAAIQDFPNLFNFLSELWTANSGTD</sequence>
<evidence type="ECO:0000313" key="2">
    <source>
        <dbReference type="Proteomes" id="UP000308349"/>
    </source>
</evidence>
<accession>A0A5R8PH05</accession>
<dbReference type="Proteomes" id="UP000308349">
    <property type="component" value="Unassembled WGS sequence"/>
</dbReference>
<dbReference type="OrthoDB" id="4555946at2"/>
<reference evidence="1 2" key="1">
    <citation type="submission" date="2019-05" db="EMBL/GenBank/DDBJ databases">
        <title>Genomes sequences of two Nocardia cyriacigeorgica environmental isolates, type strains Nocardia asteroides ATCC 19247 and Nocardia cyriacigeorgica DSM 44484.</title>
        <authorList>
            <person name="Vautrin F."/>
            <person name="Bergeron E."/>
            <person name="Dubost A."/>
            <person name="Abrouk D."/>
            <person name="Rodriguez Nava V."/>
            <person name="Pujic P."/>
        </authorList>
    </citation>
    <scope>NUCLEOTIDE SEQUENCE [LARGE SCALE GENOMIC DNA]</scope>
    <source>
        <strain evidence="1 2">EML 1456</strain>
    </source>
</reference>
<proteinExistence type="predicted"/>
<dbReference type="AlphaFoldDB" id="A0A5R8PH05"/>
<protein>
    <submittedName>
        <fullName evidence="1">Uncharacterized protein</fullName>
    </submittedName>
</protein>